<keyword evidence="3 6" id="KW-0812">Transmembrane</keyword>
<dbReference type="GO" id="GO:0030641">
    <property type="term" value="P:regulation of cellular pH"/>
    <property type="evidence" value="ECO:0007669"/>
    <property type="project" value="TreeGrafter"/>
</dbReference>
<keyword evidence="5 6" id="KW-0472">Membrane</keyword>
<comment type="caution">
    <text evidence="9">The sequence shown here is derived from an EMBL/GenBank/DDBJ whole genome shotgun (WGS) entry which is preliminary data.</text>
</comment>
<evidence type="ECO:0000313" key="10">
    <source>
        <dbReference type="Proteomes" id="UP000663880"/>
    </source>
</evidence>
<dbReference type="PANTHER" id="PTHR12471">
    <property type="entry name" value="VACUOLAR ATP SYNTHASE SUBUNIT S1"/>
    <property type="match status" value="1"/>
</dbReference>
<organism evidence="9 10">
    <name type="scientific">Pieris macdunnoughi</name>
    <dbReference type="NCBI Taxonomy" id="345717"/>
    <lineage>
        <taxon>Eukaryota</taxon>
        <taxon>Metazoa</taxon>
        <taxon>Ecdysozoa</taxon>
        <taxon>Arthropoda</taxon>
        <taxon>Hexapoda</taxon>
        <taxon>Insecta</taxon>
        <taxon>Pterygota</taxon>
        <taxon>Neoptera</taxon>
        <taxon>Endopterygota</taxon>
        <taxon>Lepidoptera</taxon>
        <taxon>Glossata</taxon>
        <taxon>Ditrysia</taxon>
        <taxon>Papilionoidea</taxon>
        <taxon>Pieridae</taxon>
        <taxon>Pierinae</taxon>
        <taxon>Pieris</taxon>
    </lineage>
</organism>
<feature type="transmembrane region" description="Helical" evidence="6">
    <location>
        <begin position="365"/>
        <end position="387"/>
    </location>
</feature>
<comment type="similarity">
    <text evidence="2">Belongs to the vacuolar ATPase subunit S1 family.</text>
</comment>
<evidence type="ECO:0000256" key="6">
    <source>
        <dbReference type="SAM" id="Phobius"/>
    </source>
</evidence>
<evidence type="ECO:0000256" key="4">
    <source>
        <dbReference type="ARBA" id="ARBA00022989"/>
    </source>
</evidence>
<dbReference type="AlphaFoldDB" id="A0A821XF11"/>
<dbReference type="OrthoDB" id="9985059at2759"/>
<evidence type="ECO:0000256" key="1">
    <source>
        <dbReference type="ARBA" id="ARBA00004167"/>
    </source>
</evidence>
<evidence type="ECO:0000256" key="5">
    <source>
        <dbReference type="ARBA" id="ARBA00023136"/>
    </source>
</evidence>
<comment type="subcellular location">
    <subcellularLocation>
        <location evidence="1">Membrane</location>
        <topology evidence="1">Single-pass membrane protein</topology>
    </subcellularLocation>
</comment>
<evidence type="ECO:0000259" key="8">
    <source>
        <dbReference type="Pfam" id="PF20520"/>
    </source>
</evidence>
<reference evidence="9" key="1">
    <citation type="submission" date="2021-02" db="EMBL/GenBank/DDBJ databases">
        <authorList>
            <person name="Steward A R."/>
        </authorList>
    </citation>
    <scope>NUCLEOTIDE SEQUENCE</scope>
</reference>
<feature type="domain" description="V-type proton ATPase subunit S1/VOA1 transmembrane" evidence="8">
    <location>
        <begin position="359"/>
        <end position="397"/>
    </location>
</feature>
<gene>
    <name evidence="9" type="ORF">PMACD_LOCUS14750</name>
</gene>
<dbReference type="InterPro" id="IPR008388">
    <property type="entry name" value="Ac45_acc_su"/>
</dbReference>
<name>A0A821XF11_9NEOP</name>
<proteinExistence type="inferred from homology"/>
<evidence type="ECO:0000256" key="2">
    <source>
        <dbReference type="ARBA" id="ARBA00009037"/>
    </source>
</evidence>
<feature type="signal peptide" evidence="7">
    <location>
        <begin position="1"/>
        <end position="19"/>
    </location>
</feature>
<evidence type="ECO:0000256" key="3">
    <source>
        <dbReference type="ARBA" id="ARBA00022692"/>
    </source>
</evidence>
<evidence type="ECO:0000256" key="7">
    <source>
        <dbReference type="SAM" id="SignalP"/>
    </source>
</evidence>
<dbReference type="GO" id="GO:0001671">
    <property type="term" value="F:ATPase activator activity"/>
    <property type="evidence" value="ECO:0007669"/>
    <property type="project" value="TreeGrafter"/>
</dbReference>
<dbReference type="Proteomes" id="UP000663880">
    <property type="component" value="Unassembled WGS sequence"/>
</dbReference>
<protein>
    <recommendedName>
        <fullName evidence="8">V-type proton ATPase subunit S1/VOA1 transmembrane domain-containing protein</fullName>
    </recommendedName>
</protein>
<dbReference type="EMBL" id="CAJOBZ010000066">
    <property type="protein sequence ID" value="CAF4941267.1"/>
    <property type="molecule type" value="Genomic_DNA"/>
</dbReference>
<keyword evidence="10" id="KW-1185">Reference proteome</keyword>
<dbReference type="InterPro" id="IPR046756">
    <property type="entry name" value="VAS1/VOA1_TM"/>
</dbReference>
<evidence type="ECO:0000313" key="9">
    <source>
        <dbReference type="EMBL" id="CAF4941267.1"/>
    </source>
</evidence>
<dbReference type="PANTHER" id="PTHR12471:SF7">
    <property type="entry name" value="V-TYPE PROTON ATPASE SUBUNIT S1"/>
    <property type="match status" value="1"/>
</dbReference>
<keyword evidence="4 6" id="KW-1133">Transmembrane helix</keyword>
<accession>A0A821XF11</accession>
<dbReference type="Pfam" id="PF20520">
    <property type="entry name" value="Ac45-VOA1_TM"/>
    <property type="match status" value="1"/>
</dbReference>
<keyword evidence="7" id="KW-0732">Signal</keyword>
<dbReference type="GO" id="GO:0033176">
    <property type="term" value="C:proton-transporting V-type ATPase complex"/>
    <property type="evidence" value="ECO:0007669"/>
    <property type="project" value="TreeGrafter"/>
</dbReference>
<sequence>MKTMRLLTLFLISVIKVNANTVPVFLLDYESVLPHVVVEPNPFNKVDTSSFFDIIHEAIRNSKVVIMFVEEKFSTEDISIKDEFGSPFQYLKQGLTDKKVMYLPKVIEPYKLLKQVFQHQKNNVYYVSSTSNKIQIRNGRQKHFYIYFKDSANDTRVNTLRRHDMVMQEIYFVIRRIASGPVVGFYTGKVNPVVIRKINFLPPRVAARKQVPGVTVTSTGALFRLFGVYSTVGTRRSTFSQSPLVTEERWARRQLNIRMAYTDFELEFTFSSKPEGWVAETVALLEWGEEVGHTKLGVAVPWDHSYICGEPLTIVNTRDGSAVIISQYQLQSFNSDVYLRNSSGGNNTHCFGPAIHCGPYFNSRILAGLMVSFLCLGILTYGVLILYNCNSNDRYDDAQGKPLVIAADMH</sequence>
<feature type="chain" id="PRO_5032618934" description="V-type proton ATPase subunit S1/VOA1 transmembrane domain-containing protein" evidence="7">
    <location>
        <begin position="20"/>
        <end position="410"/>
    </location>
</feature>